<organism evidence="1 2">
    <name type="scientific">Salmonella enterica subsp. enterica serovar Alachua str. R6-377</name>
    <dbReference type="NCBI Taxonomy" id="913241"/>
    <lineage>
        <taxon>Bacteria</taxon>
        <taxon>Pseudomonadati</taxon>
        <taxon>Pseudomonadota</taxon>
        <taxon>Gammaproteobacteria</taxon>
        <taxon>Enterobacterales</taxon>
        <taxon>Enterobacteriaceae</taxon>
        <taxon>Salmonella</taxon>
    </lineage>
</organism>
<dbReference type="AlphaFoldDB" id="G5LPG8"/>
<comment type="caution">
    <text evidence="1">The sequence shown here is derived from an EMBL/GenBank/DDBJ whole genome shotgun (WGS) entry which is preliminary data.</text>
</comment>
<name>G5LPG8_SALET</name>
<dbReference type="Proteomes" id="UP000004642">
    <property type="component" value="Unassembled WGS sequence"/>
</dbReference>
<gene>
    <name evidence="1" type="ORF">LTSEALA_2613</name>
</gene>
<dbReference type="EMBL" id="AFCJ01001118">
    <property type="protein sequence ID" value="EHC38739.1"/>
    <property type="molecule type" value="Genomic_DNA"/>
</dbReference>
<sequence length="78" mass="8975">MCQAFRQMQKNLGMYRRGKRLALIPDAYVKSAVLRAITELWHKPTIDKHQPHGIDLQRQRITLCGADSRTLLDKLAMG</sequence>
<proteinExistence type="predicted"/>
<protein>
    <submittedName>
        <fullName evidence="1">Uncharacterized protein</fullName>
    </submittedName>
</protein>
<evidence type="ECO:0000313" key="2">
    <source>
        <dbReference type="Proteomes" id="UP000004642"/>
    </source>
</evidence>
<evidence type="ECO:0000313" key="1">
    <source>
        <dbReference type="EMBL" id="EHC38739.1"/>
    </source>
</evidence>
<reference evidence="1 2" key="1">
    <citation type="journal article" date="2011" name="BMC Genomics">
        <title>Genome sequencing reveals diversification of virulence factor content and possible host adaptation in distinct subpopulations of Salmonella enterica.</title>
        <authorList>
            <person name="den Bakker H.C."/>
            <person name="Moreno Switt A.I."/>
            <person name="Govoni G."/>
            <person name="Cummings C.A."/>
            <person name="Ranieri M.L."/>
            <person name="Degoricija L."/>
            <person name="Hoelzer K."/>
            <person name="Rodriguez-Rivera L.D."/>
            <person name="Brown S."/>
            <person name="Bolchacova E."/>
            <person name="Furtado M.R."/>
            <person name="Wiedmann M."/>
        </authorList>
    </citation>
    <scope>NUCLEOTIDE SEQUENCE [LARGE SCALE GENOMIC DNA]</scope>
    <source>
        <strain evidence="1 2">R6-377</strain>
    </source>
</reference>
<accession>G5LPG8</accession>